<protein>
    <submittedName>
        <fullName evidence="2">Uncharacterized protein</fullName>
    </submittedName>
</protein>
<feature type="region of interest" description="Disordered" evidence="1">
    <location>
        <begin position="15"/>
        <end position="67"/>
    </location>
</feature>
<dbReference type="Proteomes" id="UP001604277">
    <property type="component" value="Unassembled WGS sequence"/>
</dbReference>
<sequence>MDGLCHQGPIMPIFSNIGDKRPPKKHTNGACDHEPIKKRLTTDSKPKSIVPLAAEKNSEDNPQPRWSSCTMPAMSAASMATMIEQKLVNAVSSYEPLVLTRCTFEPMKTAAAKLMPESCLWKNAVGKLEPHRQATVVGIDTWLGFHSFAPLAAGM</sequence>
<name>A0ABD1RJS1_9LAMI</name>
<organism evidence="2 3">
    <name type="scientific">Forsythia ovata</name>
    <dbReference type="NCBI Taxonomy" id="205694"/>
    <lineage>
        <taxon>Eukaryota</taxon>
        <taxon>Viridiplantae</taxon>
        <taxon>Streptophyta</taxon>
        <taxon>Embryophyta</taxon>
        <taxon>Tracheophyta</taxon>
        <taxon>Spermatophyta</taxon>
        <taxon>Magnoliopsida</taxon>
        <taxon>eudicotyledons</taxon>
        <taxon>Gunneridae</taxon>
        <taxon>Pentapetalae</taxon>
        <taxon>asterids</taxon>
        <taxon>lamiids</taxon>
        <taxon>Lamiales</taxon>
        <taxon>Oleaceae</taxon>
        <taxon>Forsythieae</taxon>
        <taxon>Forsythia</taxon>
    </lineage>
</organism>
<evidence type="ECO:0000313" key="2">
    <source>
        <dbReference type="EMBL" id="KAL2488416.1"/>
    </source>
</evidence>
<gene>
    <name evidence="2" type="ORF">Fot_41708</name>
</gene>
<comment type="caution">
    <text evidence="2">The sequence shown here is derived from an EMBL/GenBank/DDBJ whole genome shotgun (WGS) entry which is preliminary data.</text>
</comment>
<feature type="compositionally biased region" description="Basic and acidic residues" evidence="1">
    <location>
        <begin position="31"/>
        <end position="46"/>
    </location>
</feature>
<dbReference type="AlphaFoldDB" id="A0ABD1RJS1"/>
<accession>A0ABD1RJS1</accession>
<evidence type="ECO:0000256" key="1">
    <source>
        <dbReference type="SAM" id="MobiDB-lite"/>
    </source>
</evidence>
<evidence type="ECO:0000313" key="3">
    <source>
        <dbReference type="Proteomes" id="UP001604277"/>
    </source>
</evidence>
<proteinExistence type="predicted"/>
<dbReference type="EMBL" id="JBFOLJ010000012">
    <property type="protein sequence ID" value="KAL2488416.1"/>
    <property type="molecule type" value="Genomic_DNA"/>
</dbReference>
<reference evidence="3" key="1">
    <citation type="submission" date="2024-07" db="EMBL/GenBank/DDBJ databases">
        <title>Two chromosome-level genome assemblies of Korean endemic species Abeliophyllum distichum and Forsythia ovata (Oleaceae).</title>
        <authorList>
            <person name="Jang H."/>
        </authorList>
    </citation>
    <scope>NUCLEOTIDE SEQUENCE [LARGE SCALE GENOMIC DNA]</scope>
</reference>
<keyword evidence="3" id="KW-1185">Reference proteome</keyword>